<accession>A0A450XJD7</accession>
<name>A0A450XJD7_9GAMM</name>
<dbReference type="AlphaFoldDB" id="A0A450XJD7"/>
<evidence type="ECO:0000313" key="3">
    <source>
        <dbReference type="EMBL" id="VFK29278.1"/>
    </source>
</evidence>
<dbReference type="InterPro" id="IPR013231">
    <property type="entry name" value="Periviscerokinin"/>
</dbReference>
<feature type="transmembrane region" description="Helical" evidence="1">
    <location>
        <begin position="56"/>
        <end position="80"/>
    </location>
</feature>
<gene>
    <name evidence="2" type="ORF">BECKMB1821G_GA0114241_102324</name>
    <name evidence="4" type="ORF">BECKMB1821H_GA0114242_100911</name>
    <name evidence="3" type="ORF">BECKMB1821I_GA0114274_100911</name>
</gene>
<evidence type="ECO:0000256" key="1">
    <source>
        <dbReference type="SAM" id="Phobius"/>
    </source>
</evidence>
<dbReference type="Pfam" id="PF08259">
    <property type="entry name" value="Periviscerokin"/>
    <property type="match status" value="1"/>
</dbReference>
<protein>
    <submittedName>
        <fullName evidence="3">Uncharacterized protein</fullName>
    </submittedName>
</protein>
<proteinExistence type="predicted"/>
<keyword evidence="1" id="KW-0472">Membrane</keyword>
<dbReference type="EMBL" id="CAADFQ010000009">
    <property type="protein sequence ID" value="VFK29278.1"/>
    <property type="molecule type" value="Genomic_DNA"/>
</dbReference>
<dbReference type="EMBL" id="CAADFO010000023">
    <property type="protein sequence ID" value="VFK26834.1"/>
    <property type="molecule type" value="Genomic_DNA"/>
</dbReference>
<evidence type="ECO:0000313" key="2">
    <source>
        <dbReference type="EMBL" id="VFK26834.1"/>
    </source>
</evidence>
<evidence type="ECO:0000313" key="4">
    <source>
        <dbReference type="EMBL" id="VFK74726.1"/>
    </source>
</evidence>
<dbReference type="EMBL" id="CAADGH010000009">
    <property type="protein sequence ID" value="VFK74726.1"/>
    <property type="molecule type" value="Genomic_DNA"/>
</dbReference>
<sequence length="97" mass="11359">MTIYRRAYFRPGYDIPDDSARNTHCGEFGRVDKRLWRASGLYAFPRTAWERENKRLWRASAGFLVDAAFGLIHPCIYYNYSRSGHKTTDVFFGVIID</sequence>
<organism evidence="3">
    <name type="scientific">Candidatus Kentrum sp. MB</name>
    <dbReference type="NCBI Taxonomy" id="2138164"/>
    <lineage>
        <taxon>Bacteria</taxon>
        <taxon>Pseudomonadati</taxon>
        <taxon>Pseudomonadota</taxon>
        <taxon>Gammaproteobacteria</taxon>
        <taxon>Candidatus Kentrum</taxon>
    </lineage>
</organism>
<keyword evidence="1" id="KW-0812">Transmembrane</keyword>
<reference evidence="3" key="1">
    <citation type="submission" date="2019-02" db="EMBL/GenBank/DDBJ databases">
        <authorList>
            <person name="Gruber-Vodicka R. H."/>
            <person name="Seah K. B. B."/>
        </authorList>
    </citation>
    <scope>NUCLEOTIDE SEQUENCE</scope>
    <source>
        <strain evidence="2">BECK_BZ197</strain>
        <strain evidence="4">BECK_BZ198</strain>
        <strain evidence="3">BECK_BZ199</strain>
    </source>
</reference>
<keyword evidence="1" id="KW-1133">Transmembrane helix</keyword>